<dbReference type="PANTHER" id="PTHR34580">
    <property type="match status" value="1"/>
</dbReference>
<dbReference type="Proteomes" id="UP000182237">
    <property type="component" value="Chromosome I"/>
</dbReference>
<keyword evidence="4" id="KW-0647">Proteasome</keyword>
<dbReference type="InterPro" id="IPR043839">
    <property type="entry name" value="PafC_HTH"/>
</dbReference>
<evidence type="ECO:0000259" key="3">
    <source>
        <dbReference type="Pfam" id="PF25583"/>
    </source>
</evidence>
<dbReference type="InterPro" id="IPR051534">
    <property type="entry name" value="CBASS_pafABC_assoc_protein"/>
</dbReference>
<dbReference type="GO" id="GO:0000502">
    <property type="term" value="C:proteasome complex"/>
    <property type="evidence" value="ECO:0007669"/>
    <property type="project" value="UniProtKB-KW"/>
</dbReference>
<dbReference type="STRING" id="1203190.GCA_000312345_01860"/>
<dbReference type="InterPro" id="IPR057727">
    <property type="entry name" value="WCX_dom"/>
</dbReference>
<feature type="domain" description="WCX" evidence="3">
    <location>
        <begin position="232"/>
        <end position="303"/>
    </location>
</feature>
<dbReference type="AlphaFoldDB" id="A0A1H1P7R4"/>
<dbReference type="Pfam" id="PF25583">
    <property type="entry name" value="WCX"/>
    <property type="match status" value="1"/>
</dbReference>
<proteinExistence type="predicted"/>
<dbReference type="InterPro" id="IPR028349">
    <property type="entry name" value="PafC-like"/>
</dbReference>
<dbReference type="RefSeq" id="WP_019194658.1">
    <property type="nucleotide sequence ID" value="NZ_LT629765.1"/>
</dbReference>
<dbReference type="Pfam" id="PF19187">
    <property type="entry name" value="HTH_PafC"/>
    <property type="match status" value="1"/>
</dbReference>
<protein>
    <submittedName>
        <fullName evidence="4">Proteasome accessory factor C</fullName>
    </submittedName>
</protein>
<evidence type="ECO:0000313" key="5">
    <source>
        <dbReference type="Proteomes" id="UP000182237"/>
    </source>
</evidence>
<evidence type="ECO:0000259" key="1">
    <source>
        <dbReference type="Pfam" id="PF13280"/>
    </source>
</evidence>
<dbReference type="PANTHER" id="PTHR34580:SF1">
    <property type="entry name" value="PROTEIN PAFC"/>
    <property type="match status" value="1"/>
</dbReference>
<accession>A0A1H1P7R4</accession>
<sequence length="309" mass="33536">MSDSAAKLEGLVRSLNLIPYLRKHPDATPMEIARDLGGSHEDIMADLTRLTLSGVGNGPGELIDLVASWRGITLIDDQGLTAPLRLTPTEANALLLTLESLETMPGLVDHSAVTSAAAKLRAVTRAGVADADHPADENEAVGSAVARALADGVEVELLYYSASSDTTSTRIVSPVELFHHNGQTYLRALEDGHDKTFRLDRVRTARPTQRPAGRVPARAGGSDPFGFGDAARATLLIRSEATWLADYWEIELDADTLDQEWVRATMPYGSADWLIRFCLGQSDRVRLEKPTELAEEVTWRAKKGAERLG</sequence>
<reference evidence="4 5" key="1">
    <citation type="submission" date="2016-10" db="EMBL/GenBank/DDBJ databases">
        <authorList>
            <person name="de Groot N.N."/>
        </authorList>
    </citation>
    <scope>NUCLEOTIDE SEQUENCE [LARGE SCALE GENOMIC DNA]</scope>
    <source>
        <strain evidence="4 5">DSM 45434</strain>
    </source>
</reference>
<dbReference type="Pfam" id="PF13280">
    <property type="entry name" value="WYL"/>
    <property type="match status" value="1"/>
</dbReference>
<dbReference type="PROSITE" id="PS52050">
    <property type="entry name" value="WYL"/>
    <property type="match status" value="1"/>
</dbReference>
<dbReference type="EMBL" id="LT629765">
    <property type="protein sequence ID" value="SDS07281.1"/>
    <property type="molecule type" value="Genomic_DNA"/>
</dbReference>
<evidence type="ECO:0000259" key="2">
    <source>
        <dbReference type="Pfam" id="PF19187"/>
    </source>
</evidence>
<keyword evidence="5" id="KW-1185">Reference proteome</keyword>
<feature type="domain" description="PafC HTH" evidence="2">
    <location>
        <begin position="11"/>
        <end position="122"/>
    </location>
</feature>
<dbReference type="eggNOG" id="COG2378">
    <property type="taxonomic scope" value="Bacteria"/>
</dbReference>
<dbReference type="OrthoDB" id="5174471at2"/>
<feature type="domain" description="WYL" evidence="1">
    <location>
        <begin position="144"/>
        <end position="206"/>
    </location>
</feature>
<organism evidence="4 5">
    <name type="scientific">Corynebacterium timonense</name>
    <dbReference type="NCBI Taxonomy" id="441500"/>
    <lineage>
        <taxon>Bacteria</taxon>
        <taxon>Bacillati</taxon>
        <taxon>Actinomycetota</taxon>
        <taxon>Actinomycetes</taxon>
        <taxon>Mycobacteriales</taxon>
        <taxon>Corynebacteriaceae</taxon>
        <taxon>Corynebacterium</taxon>
    </lineage>
</organism>
<gene>
    <name evidence="4" type="ORF">SAMN04488539_0949</name>
</gene>
<evidence type="ECO:0000313" key="4">
    <source>
        <dbReference type="EMBL" id="SDS07281.1"/>
    </source>
</evidence>
<dbReference type="InterPro" id="IPR026881">
    <property type="entry name" value="WYL_dom"/>
</dbReference>
<dbReference type="PIRSF" id="PIRSF016838">
    <property type="entry name" value="PafC"/>
    <property type="match status" value="1"/>
</dbReference>
<name>A0A1H1P7R4_9CORY</name>